<dbReference type="PANTHER" id="PTHR28008">
    <property type="entry name" value="DOMAIN PROTEIN, PUTATIVE (AFU_ORTHOLOGUE AFUA_3G10980)-RELATED"/>
    <property type="match status" value="1"/>
</dbReference>
<accession>A0ABZ1UIM9</accession>
<keyword evidence="3" id="KW-1185">Reference proteome</keyword>
<proteinExistence type="predicted"/>
<gene>
    <name evidence="2" type="ORF">E7V67_022095</name>
</gene>
<keyword evidence="1" id="KW-0472">Membrane</keyword>
<keyword evidence="1" id="KW-0812">Transmembrane</keyword>
<evidence type="ECO:0000313" key="2">
    <source>
        <dbReference type="EMBL" id="WUR12367.1"/>
    </source>
</evidence>
<evidence type="ECO:0000256" key="1">
    <source>
        <dbReference type="SAM" id="Phobius"/>
    </source>
</evidence>
<feature type="transmembrane region" description="Helical" evidence="1">
    <location>
        <begin position="89"/>
        <end position="109"/>
    </location>
</feature>
<feature type="transmembrane region" description="Helical" evidence="1">
    <location>
        <begin position="34"/>
        <end position="52"/>
    </location>
</feature>
<sequence length="115" mass="12100">MQLEVILFGIIVAGVLAGCLLPNEWLPPLPNDKFMHFAAYAVLTLLAARIAADWGAFALWSVGLLAAGLVVECLQQLVPGRGFSWPDQLANAAGIACVALAVGLLRLAGHDLLIL</sequence>
<feature type="transmembrane region" description="Helical" evidence="1">
    <location>
        <begin position="58"/>
        <end position="77"/>
    </location>
</feature>
<keyword evidence="1" id="KW-1133">Transmembrane helix</keyword>
<name>A0ABZ1UIM9_9BURK</name>
<dbReference type="Proteomes" id="UP000321323">
    <property type="component" value="Chromosome"/>
</dbReference>
<protein>
    <submittedName>
        <fullName evidence="2">VanZ family protein</fullName>
    </submittedName>
</protein>
<organism evidence="2 3">
    <name type="scientific">[Empedobacter] haloabium</name>
    <dbReference type="NCBI Taxonomy" id="592317"/>
    <lineage>
        <taxon>Bacteria</taxon>
        <taxon>Pseudomonadati</taxon>
        <taxon>Pseudomonadota</taxon>
        <taxon>Betaproteobacteria</taxon>
        <taxon>Burkholderiales</taxon>
        <taxon>Oxalobacteraceae</taxon>
        <taxon>Telluria group</taxon>
        <taxon>Telluria group incertae sedis</taxon>
    </lineage>
</organism>
<dbReference type="PANTHER" id="PTHR28008:SF1">
    <property type="entry name" value="DOMAIN PROTEIN, PUTATIVE (AFU_ORTHOLOGUE AFUA_3G10980)-RELATED"/>
    <property type="match status" value="1"/>
</dbReference>
<dbReference type="EMBL" id="CP136508">
    <property type="protein sequence ID" value="WUR12367.1"/>
    <property type="molecule type" value="Genomic_DNA"/>
</dbReference>
<evidence type="ECO:0000313" key="3">
    <source>
        <dbReference type="Proteomes" id="UP000321323"/>
    </source>
</evidence>
<dbReference type="NCBIfam" id="NF037970">
    <property type="entry name" value="vanZ_1"/>
    <property type="match status" value="1"/>
</dbReference>
<feature type="transmembrane region" description="Helical" evidence="1">
    <location>
        <begin position="6"/>
        <end position="22"/>
    </location>
</feature>
<reference evidence="2 3" key="1">
    <citation type="journal article" date="2019" name="Int. J. Syst. Evol. Microbiol.">
        <title>The Draft Whole-Genome Sequence of the Antibiotic Producer Empedobacter haloabium ATCC 31962 Provides Indications for Its Taxonomic Reclassification.</title>
        <authorList>
            <person name="Miess H."/>
            <person name="Arlt P."/>
            <person name="Apel A.K."/>
            <person name="Weber T."/>
            <person name="Nieselt K."/>
            <person name="Hanssen F."/>
            <person name="Czemmel S."/>
            <person name="Nahnsen S."/>
            <person name="Gross H."/>
        </authorList>
    </citation>
    <scope>NUCLEOTIDE SEQUENCE [LARGE SCALE GENOMIC DNA]</scope>
    <source>
        <strain evidence="2 3">ATCC 31962</strain>
    </source>
</reference>